<dbReference type="PRINTS" id="PR00080">
    <property type="entry name" value="SDRFAMILY"/>
</dbReference>
<evidence type="ECO:0000256" key="1">
    <source>
        <dbReference type="ARBA" id="ARBA00006484"/>
    </source>
</evidence>
<evidence type="ECO:0000256" key="4">
    <source>
        <dbReference type="RuleBase" id="RU000363"/>
    </source>
</evidence>
<comment type="similarity">
    <text evidence="1 4">Belongs to the short-chain dehydrogenases/reductases (SDR) family.</text>
</comment>
<dbReference type="InterPro" id="IPR020904">
    <property type="entry name" value="Sc_DH/Rdtase_CS"/>
</dbReference>
<reference evidence="6 7" key="1">
    <citation type="journal article" date="2019" name="Int. J. Syst. Evol. Microbiol.">
        <title>The Global Catalogue of Microorganisms (GCM) 10K type strain sequencing project: providing services to taxonomists for standard genome sequencing and annotation.</title>
        <authorList>
            <consortium name="The Broad Institute Genomics Platform"/>
            <consortium name="The Broad Institute Genome Sequencing Center for Infectious Disease"/>
            <person name="Wu L."/>
            <person name="Ma J."/>
        </authorList>
    </citation>
    <scope>NUCLEOTIDE SEQUENCE [LARGE SCALE GENOMIC DNA]</scope>
    <source>
        <strain evidence="6 7">JCM 15591</strain>
    </source>
</reference>
<proteinExistence type="inferred from homology"/>
<dbReference type="CDD" id="cd05233">
    <property type="entry name" value="SDR_c"/>
    <property type="match status" value="1"/>
</dbReference>
<dbReference type="Proteomes" id="UP001501475">
    <property type="component" value="Unassembled WGS sequence"/>
</dbReference>
<evidence type="ECO:0000313" key="6">
    <source>
        <dbReference type="EMBL" id="GAA1751170.1"/>
    </source>
</evidence>
<dbReference type="InterPro" id="IPR036291">
    <property type="entry name" value="NAD(P)-bd_dom_sf"/>
</dbReference>
<dbReference type="Pfam" id="PF00106">
    <property type="entry name" value="adh_short"/>
    <property type="match status" value="1"/>
</dbReference>
<evidence type="ECO:0000256" key="3">
    <source>
        <dbReference type="ARBA" id="ARBA00023002"/>
    </source>
</evidence>
<keyword evidence="2" id="KW-0521">NADP</keyword>
<dbReference type="PANTHER" id="PTHR43391">
    <property type="entry name" value="RETINOL DEHYDROGENASE-RELATED"/>
    <property type="match status" value="1"/>
</dbReference>
<dbReference type="PRINTS" id="PR00081">
    <property type="entry name" value="GDHRDH"/>
</dbReference>
<gene>
    <name evidence="6" type="ORF">GCM10009810_09410</name>
</gene>
<dbReference type="SMART" id="SM00822">
    <property type="entry name" value="PKS_KR"/>
    <property type="match status" value="1"/>
</dbReference>
<protein>
    <submittedName>
        <fullName evidence="6">SDR family oxidoreductase</fullName>
    </submittedName>
</protein>
<comment type="caution">
    <text evidence="6">The sequence shown here is derived from an EMBL/GenBank/DDBJ whole genome shotgun (WGS) entry which is preliminary data.</text>
</comment>
<dbReference type="PROSITE" id="PS00061">
    <property type="entry name" value="ADH_SHORT"/>
    <property type="match status" value="1"/>
</dbReference>
<evidence type="ECO:0000259" key="5">
    <source>
        <dbReference type="SMART" id="SM00822"/>
    </source>
</evidence>
<organism evidence="6 7">
    <name type="scientific">Nostocoides vanveenii</name>
    <dbReference type="NCBI Taxonomy" id="330835"/>
    <lineage>
        <taxon>Bacteria</taxon>
        <taxon>Bacillati</taxon>
        <taxon>Actinomycetota</taxon>
        <taxon>Actinomycetes</taxon>
        <taxon>Micrococcales</taxon>
        <taxon>Intrasporangiaceae</taxon>
        <taxon>Nostocoides</taxon>
    </lineage>
</organism>
<dbReference type="InterPro" id="IPR057326">
    <property type="entry name" value="KR_dom"/>
</dbReference>
<name>A0ABN2K9H3_9MICO</name>
<dbReference type="InterPro" id="IPR002347">
    <property type="entry name" value="SDR_fam"/>
</dbReference>
<dbReference type="Gene3D" id="3.40.50.720">
    <property type="entry name" value="NAD(P)-binding Rossmann-like Domain"/>
    <property type="match status" value="1"/>
</dbReference>
<feature type="domain" description="Ketoreductase" evidence="5">
    <location>
        <begin position="12"/>
        <end position="184"/>
    </location>
</feature>
<dbReference type="RefSeq" id="WP_344062820.1">
    <property type="nucleotide sequence ID" value="NZ_BAAAPN010000024.1"/>
</dbReference>
<dbReference type="SUPFAM" id="SSF51735">
    <property type="entry name" value="NAD(P)-binding Rossmann-fold domains"/>
    <property type="match status" value="1"/>
</dbReference>
<sequence>MSSVVPQSRSGHRVLVTGGASGLGLALVRAYCARGARVLAVDLADERPTAVPDAAVYRRLDVRAQQDWDAALAWVREEWGGLDLLYNNAGVATGGRIDVESMADWERVIDVNLLGVVRGCQTFTPLLKEQGSGHIVNTASLAGLIHGPGMSSYNATKAGVVALSETLHFELLPFGIRVSVVCPAFFRTNLHQSFQGKDEEFEQSGTRLITTAKLSADDIAARVVKGVEAGKHIILTDRLGRTSYWTKRLARPVYDRAASRGAHRIAARAEKAAQR</sequence>
<accession>A0ABN2K9H3</accession>
<evidence type="ECO:0000313" key="7">
    <source>
        <dbReference type="Proteomes" id="UP001501475"/>
    </source>
</evidence>
<evidence type="ECO:0000256" key="2">
    <source>
        <dbReference type="ARBA" id="ARBA00022857"/>
    </source>
</evidence>
<dbReference type="EMBL" id="BAAAPN010000024">
    <property type="protein sequence ID" value="GAA1751170.1"/>
    <property type="molecule type" value="Genomic_DNA"/>
</dbReference>
<dbReference type="PANTHER" id="PTHR43391:SF14">
    <property type="entry name" value="DEHYDROGENASE_REDUCTASE SDR FAMILY PROTEIN 7-LIKE"/>
    <property type="match status" value="1"/>
</dbReference>
<keyword evidence="7" id="KW-1185">Reference proteome</keyword>
<keyword evidence="3" id="KW-0560">Oxidoreductase</keyword>